<feature type="region of interest" description="Disordered" evidence="3">
    <location>
        <begin position="212"/>
        <end position="257"/>
    </location>
</feature>
<feature type="region of interest" description="Disordered" evidence="3">
    <location>
        <begin position="152"/>
        <end position="182"/>
    </location>
</feature>
<dbReference type="CDD" id="cd00174">
    <property type="entry name" value="SH3"/>
    <property type="match status" value="1"/>
</dbReference>
<accession>A0AA36GH02</accession>
<comment type="caution">
    <text evidence="5">The sequence shown here is derived from an EMBL/GenBank/DDBJ whole genome shotgun (WGS) entry which is preliminary data.</text>
</comment>
<dbReference type="PANTHER" id="PTHR14167">
    <property type="entry name" value="SH3 DOMAIN-CONTAINING"/>
    <property type="match status" value="1"/>
</dbReference>
<dbReference type="Proteomes" id="UP001177023">
    <property type="component" value="Unassembled WGS sequence"/>
</dbReference>
<evidence type="ECO:0000259" key="4">
    <source>
        <dbReference type="PROSITE" id="PS50002"/>
    </source>
</evidence>
<evidence type="ECO:0000256" key="3">
    <source>
        <dbReference type="SAM" id="MobiDB-lite"/>
    </source>
</evidence>
<dbReference type="PRINTS" id="PR00499">
    <property type="entry name" value="P67PHOX"/>
</dbReference>
<keyword evidence="1 2" id="KW-0728">SH3 domain</keyword>
<dbReference type="InterPro" id="IPR001452">
    <property type="entry name" value="SH3_domain"/>
</dbReference>
<dbReference type="PANTHER" id="PTHR14167:SF48">
    <property type="entry name" value="SH3 DOMAIN-CONTAINING PROTEIN 19"/>
    <property type="match status" value="1"/>
</dbReference>
<organism evidence="5 6">
    <name type="scientific">Mesorhabditis spiculigera</name>
    <dbReference type="NCBI Taxonomy" id="96644"/>
    <lineage>
        <taxon>Eukaryota</taxon>
        <taxon>Metazoa</taxon>
        <taxon>Ecdysozoa</taxon>
        <taxon>Nematoda</taxon>
        <taxon>Chromadorea</taxon>
        <taxon>Rhabditida</taxon>
        <taxon>Rhabditina</taxon>
        <taxon>Rhabditomorpha</taxon>
        <taxon>Rhabditoidea</taxon>
        <taxon>Rhabditidae</taxon>
        <taxon>Mesorhabditinae</taxon>
        <taxon>Mesorhabditis</taxon>
    </lineage>
</organism>
<dbReference type="InterPro" id="IPR036028">
    <property type="entry name" value="SH3-like_dom_sf"/>
</dbReference>
<evidence type="ECO:0000313" key="5">
    <source>
        <dbReference type="EMBL" id="CAJ0584871.1"/>
    </source>
</evidence>
<feature type="non-terminal residue" evidence="5">
    <location>
        <position position="356"/>
    </location>
</feature>
<dbReference type="SMART" id="SM00326">
    <property type="entry name" value="SH3"/>
    <property type="match status" value="2"/>
</dbReference>
<reference evidence="5" key="1">
    <citation type="submission" date="2023-06" db="EMBL/GenBank/DDBJ databases">
        <authorList>
            <person name="Delattre M."/>
        </authorList>
    </citation>
    <scope>NUCLEOTIDE SEQUENCE</scope>
    <source>
        <strain evidence="5">AF72</strain>
    </source>
</reference>
<dbReference type="AlphaFoldDB" id="A0AA36GH02"/>
<dbReference type="SUPFAM" id="SSF50044">
    <property type="entry name" value="SH3-domain"/>
    <property type="match status" value="2"/>
</dbReference>
<evidence type="ECO:0000256" key="1">
    <source>
        <dbReference type="ARBA" id="ARBA00022443"/>
    </source>
</evidence>
<evidence type="ECO:0000313" key="6">
    <source>
        <dbReference type="Proteomes" id="UP001177023"/>
    </source>
</evidence>
<sequence>MNETIGPYGRSLYPFQGEFTNELSFGANEIVKLIRRVDTEWMEGEVNGQTGIFPANYVQIVVDFPSAPLNGTPNGGSKDDDGIGVATVKHAFEGREADELTVQAGDSVRVLRMVDNEWAQCREPLSDTVGIIPIAFLEMYLDDDVEEMAENVQDTMSSTNAWNSSSLSGSSAPPAFSGSFDRPLGSQISNDFGLNHTGGSSSWARFDDWDMAKEPDEKKPPPMRPPPPKANNATTPEDSAWASFTDTPPRAPAVTQTSKLSEKYKRVLSNGIPQLVELSLLLADTLKMDLGACRTTKDWRNLHEHAKMTTHAYGFFFRNIEYIHAVVENKSDKKLQAAMTEVLGWMRTYAGPSIEL</sequence>
<protein>
    <recommendedName>
        <fullName evidence="4">SH3 domain-containing protein</fullName>
    </recommendedName>
</protein>
<dbReference type="EMBL" id="CATQJA010002701">
    <property type="protein sequence ID" value="CAJ0584871.1"/>
    <property type="molecule type" value="Genomic_DNA"/>
</dbReference>
<keyword evidence="6" id="KW-1185">Reference proteome</keyword>
<dbReference type="Pfam" id="PF00018">
    <property type="entry name" value="SH3_1"/>
    <property type="match status" value="1"/>
</dbReference>
<feature type="domain" description="SH3" evidence="4">
    <location>
        <begin position="4"/>
        <end position="63"/>
    </location>
</feature>
<feature type="domain" description="SH3" evidence="4">
    <location>
        <begin position="81"/>
        <end position="142"/>
    </location>
</feature>
<name>A0AA36GH02_9BILA</name>
<dbReference type="Pfam" id="PF14604">
    <property type="entry name" value="SH3_9"/>
    <property type="match status" value="1"/>
</dbReference>
<gene>
    <name evidence="5" type="ORF">MSPICULIGERA_LOCUS22910</name>
</gene>
<proteinExistence type="predicted"/>
<dbReference type="Gene3D" id="2.30.30.40">
    <property type="entry name" value="SH3 Domains"/>
    <property type="match status" value="2"/>
</dbReference>
<dbReference type="PROSITE" id="PS50002">
    <property type="entry name" value="SH3"/>
    <property type="match status" value="2"/>
</dbReference>
<evidence type="ECO:0000256" key="2">
    <source>
        <dbReference type="PROSITE-ProRule" id="PRU00192"/>
    </source>
</evidence>
<dbReference type="InterPro" id="IPR050384">
    <property type="entry name" value="Endophilin_SH3RF"/>
</dbReference>
<feature type="compositionally biased region" description="Low complexity" evidence="3">
    <location>
        <begin position="157"/>
        <end position="180"/>
    </location>
</feature>